<dbReference type="EMBL" id="CP110232">
    <property type="protein sequence ID" value="WEG73772.1"/>
    <property type="molecule type" value="Genomic_DNA"/>
</dbReference>
<evidence type="ECO:0000313" key="2">
    <source>
        <dbReference type="Proteomes" id="UP001179647"/>
    </source>
</evidence>
<gene>
    <name evidence="1" type="ORF">OL234_02340</name>
</gene>
<evidence type="ECO:0000313" key="1">
    <source>
        <dbReference type="EMBL" id="WEG73772.1"/>
    </source>
</evidence>
<protein>
    <submittedName>
        <fullName evidence="1">Uncharacterized protein</fullName>
    </submittedName>
</protein>
<reference evidence="1" key="1">
    <citation type="submission" date="2022-10" db="EMBL/GenBank/DDBJ databases">
        <title>Vagococcus sp. isolated from poultry meat.</title>
        <authorList>
            <person name="Johansson P."/>
            <person name="Bjorkroth J."/>
        </authorList>
    </citation>
    <scope>NUCLEOTIDE SEQUENCE</scope>
    <source>
        <strain evidence="1">STAA11</strain>
    </source>
</reference>
<keyword evidence="2" id="KW-1185">Reference proteome</keyword>
<accession>A0AAF0I9U4</accession>
<dbReference type="RefSeq" id="WP_275469572.1">
    <property type="nucleotide sequence ID" value="NZ_CP110232.1"/>
</dbReference>
<dbReference type="KEGG" id="vie:OL234_02340"/>
<name>A0AAF0I9U4_9ENTE</name>
<organism evidence="1 2">
    <name type="scientific">Vagococcus intermedius</name>
    <dbReference type="NCBI Taxonomy" id="2991418"/>
    <lineage>
        <taxon>Bacteria</taxon>
        <taxon>Bacillati</taxon>
        <taxon>Bacillota</taxon>
        <taxon>Bacilli</taxon>
        <taxon>Lactobacillales</taxon>
        <taxon>Enterococcaceae</taxon>
        <taxon>Vagococcus</taxon>
    </lineage>
</organism>
<dbReference type="Proteomes" id="UP001179647">
    <property type="component" value="Chromosome"/>
</dbReference>
<sequence>MIEVMAPVQQDKIIELIDGLDKEGVTFSYVEKKGMKMYFDTNAEDVAAAAKTLKAEVKAQPWGSVLYFQVAAV</sequence>
<proteinExistence type="predicted"/>
<dbReference type="AlphaFoldDB" id="A0AAF0I9U4"/>